<name>A0AAD6ZJC0_9AGAR</name>
<comment type="caution">
    <text evidence="2">The sequence shown here is derived from an EMBL/GenBank/DDBJ whole genome shotgun (WGS) entry which is preliminary data.</text>
</comment>
<reference evidence="2" key="1">
    <citation type="submission" date="2023-03" db="EMBL/GenBank/DDBJ databases">
        <title>Massive genome expansion in bonnet fungi (Mycena s.s.) driven by repeated elements and novel gene families across ecological guilds.</title>
        <authorList>
            <consortium name="Lawrence Berkeley National Laboratory"/>
            <person name="Harder C.B."/>
            <person name="Miyauchi S."/>
            <person name="Viragh M."/>
            <person name="Kuo A."/>
            <person name="Thoen E."/>
            <person name="Andreopoulos B."/>
            <person name="Lu D."/>
            <person name="Skrede I."/>
            <person name="Drula E."/>
            <person name="Henrissat B."/>
            <person name="Morin E."/>
            <person name="Kohler A."/>
            <person name="Barry K."/>
            <person name="LaButti K."/>
            <person name="Morin E."/>
            <person name="Salamov A."/>
            <person name="Lipzen A."/>
            <person name="Mereny Z."/>
            <person name="Hegedus B."/>
            <person name="Baldrian P."/>
            <person name="Stursova M."/>
            <person name="Weitz H."/>
            <person name="Taylor A."/>
            <person name="Grigoriev I.V."/>
            <person name="Nagy L.G."/>
            <person name="Martin F."/>
            <person name="Kauserud H."/>
        </authorList>
    </citation>
    <scope>NUCLEOTIDE SEQUENCE</scope>
    <source>
        <strain evidence="2">CBHHK002</strain>
    </source>
</reference>
<gene>
    <name evidence="2" type="ORF">DFH08DRAFT_1027683</name>
</gene>
<evidence type="ECO:0000313" key="3">
    <source>
        <dbReference type="Proteomes" id="UP001218218"/>
    </source>
</evidence>
<dbReference type="AlphaFoldDB" id="A0AAD6ZJC0"/>
<dbReference type="EMBL" id="JARIHO010000043">
    <property type="protein sequence ID" value="KAJ7325760.1"/>
    <property type="molecule type" value="Genomic_DNA"/>
</dbReference>
<feature type="region of interest" description="Disordered" evidence="1">
    <location>
        <begin position="48"/>
        <end position="88"/>
    </location>
</feature>
<organism evidence="2 3">
    <name type="scientific">Mycena albidolilacea</name>
    <dbReference type="NCBI Taxonomy" id="1033008"/>
    <lineage>
        <taxon>Eukaryota</taxon>
        <taxon>Fungi</taxon>
        <taxon>Dikarya</taxon>
        <taxon>Basidiomycota</taxon>
        <taxon>Agaricomycotina</taxon>
        <taxon>Agaricomycetes</taxon>
        <taxon>Agaricomycetidae</taxon>
        <taxon>Agaricales</taxon>
        <taxon>Marasmiineae</taxon>
        <taxon>Mycenaceae</taxon>
        <taxon>Mycena</taxon>
    </lineage>
</organism>
<feature type="compositionally biased region" description="Low complexity" evidence="1">
    <location>
        <begin position="198"/>
        <end position="211"/>
    </location>
</feature>
<sequence>MVSGPPCPRFSLNPGPMSFRPSIEEIYDEADPRGAPPLCLSDHILQETFAPDLPPPPPPQSILSPCTGSPRAATAPVSENTPHPTYAPYPTPIPALPAPRFCPPSYPHSFVPNPLRHNALSFLVTTMGIISTPTPLLPPPLSARGVNAITRKWIHLLVPMIPQPVSKVSGIHNLLPSRVRTSRRVLTSLAGGMDDSPAEASSSHTAYSHAADNSMSNATHTRRPPFNVHEFQRIQGTPVDPATRYLPGYSKFVFTKYVEPLELKLQDGPAAEPGDGTNFLTVYTLNKQYEFSRTQSARAAIVSLFYSSFIVRCCGAAPFADLYPDVVSGIHHRRTPMRFPASWLQ</sequence>
<accession>A0AAD6ZJC0</accession>
<feature type="region of interest" description="Disordered" evidence="1">
    <location>
        <begin position="190"/>
        <end position="223"/>
    </location>
</feature>
<evidence type="ECO:0000256" key="1">
    <source>
        <dbReference type="SAM" id="MobiDB-lite"/>
    </source>
</evidence>
<proteinExistence type="predicted"/>
<keyword evidence="3" id="KW-1185">Reference proteome</keyword>
<protein>
    <submittedName>
        <fullName evidence="2">Uncharacterized protein</fullName>
    </submittedName>
</protein>
<evidence type="ECO:0000313" key="2">
    <source>
        <dbReference type="EMBL" id="KAJ7325760.1"/>
    </source>
</evidence>
<dbReference type="Proteomes" id="UP001218218">
    <property type="component" value="Unassembled WGS sequence"/>
</dbReference>